<keyword evidence="16" id="KW-1133">Transmembrane helix</keyword>
<dbReference type="AlphaFoldDB" id="A0A1V4SHX4"/>
<evidence type="ECO:0000256" key="1">
    <source>
        <dbReference type="ARBA" id="ARBA00003217"/>
    </source>
</evidence>
<evidence type="ECO:0000256" key="6">
    <source>
        <dbReference type="ARBA" id="ARBA00022670"/>
    </source>
</evidence>
<dbReference type="Proteomes" id="UP000191554">
    <property type="component" value="Unassembled WGS sequence"/>
</dbReference>
<dbReference type="PANTHER" id="PTHR21581:SF6">
    <property type="entry name" value="TRAFFICKING PROTEIN PARTICLE COMPLEX SUBUNIT 12"/>
    <property type="match status" value="1"/>
</dbReference>
<feature type="domain" description="Peptidase S11 D-Ala-D-Ala carboxypeptidase A C-terminal" evidence="17">
    <location>
        <begin position="294"/>
        <end position="386"/>
    </location>
</feature>
<evidence type="ECO:0000256" key="4">
    <source>
        <dbReference type="ARBA" id="ARBA00012448"/>
    </source>
</evidence>
<keyword evidence="16" id="KW-0472">Membrane</keyword>
<evidence type="ECO:0000256" key="16">
    <source>
        <dbReference type="SAM" id="Phobius"/>
    </source>
</evidence>
<comment type="function">
    <text evidence="1">Removes C-terminal D-alanyl residues from sugar-peptide cell wall precursors.</text>
</comment>
<dbReference type="Gene3D" id="3.40.710.10">
    <property type="entry name" value="DD-peptidase/beta-lactamase superfamily"/>
    <property type="match status" value="1"/>
</dbReference>
<dbReference type="SMART" id="SM00936">
    <property type="entry name" value="PBP5_C"/>
    <property type="match status" value="1"/>
</dbReference>
<evidence type="ECO:0000256" key="2">
    <source>
        <dbReference type="ARBA" id="ARBA00004752"/>
    </source>
</evidence>
<evidence type="ECO:0000313" key="19">
    <source>
        <dbReference type="Proteomes" id="UP000191554"/>
    </source>
</evidence>
<keyword evidence="16" id="KW-0812">Transmembrane</keyword>
<dbReference type="GO" id="GO:0008360">
    <property type="term" value="P:regulation of cell shape"/>
    <property type="evidence" value="ECO:0007669"/>
    <property type="project" value="UniProtKB-KW"/>
</dbReference>
<dbReference type="GO" id="GO:0006508">
    <property type="term" value="P:proteolysis"/>
    <property type="evidence" value="ECO:0007669"/>
    <property type="project" value="UniProtKB-KW"/>
</dbReference>
<dbReference type="GO" id="GO:0009002">
    <property type="term" value="F:serine-type D-Ala-D-Ala carboxypeptidase activity"/>
    <property type="evidence" value="ECO:0007669"/>
    <property type="project" value="UniProtKB-EC"/>
</dbReference>
<dbReference type="RefSeq" id="WP_080065761.1">
    <property type="nucleotide sequence ID" value="NZ_MZGX01000024.1"/>
</dbReference>
<keyword evidence="11" id="KW-0961">Cell wall biogenesis/degradation</keyword>
<dbReference type="Gene3D" id="2.60.410.10">
    <property type="entry name" value="D-Ala-D-Ala carboxypeptidase, C-terminal domain"/>
    <property type="match status" value="1"/>
</dbReference>
<evidence type="ECO:0000256" key="5">
    <source>
        <dbReference type="ARBA" id="ARBA00022645"/>
    </source>
</evidence>
<feature type="binding site" evidence="14">
    <location>
        <position position="241"/>
    </location>
    <ligand>
        <name>substrate</name>
    </ligand>
</feature>
<organism evidence="18 19">
    <name type="scientific">Ruminiclostridium hungatei</name>
    <name type="common">Clostridium hungatei</name>
    <dbReference type="NCBI Taxonomy" id="48256"/>
    <lineage>
        <taxon>Bacteria</taxon>
        <taxon>Bacillati</taxon>
        <taxon>Bacillota</taxon>
        <taxon>Clostridia</taxon>
        <taxon>Eubacteriales</taxon>
        <taxon>Oscillospiraceae</taxon>
        <taxon>Ruminiclostridium</taxon>
    </lineage>
</organism>
<feature type="active site" description="Acyl-ester intermediate" evidence="13">
    <location>
        <position position="57"/>
    </location>
</feature>
<dbReference type="InterPro" id="IPR012907">
    <property type="entry name" value="Peptidase_S11_C"/>
</dbReference>
<dbReference type="SUPFAM" id="SSF69189">
    <property type="entry name" value="Penicillin-binding protein associated domain"/>
    <property type="match status" value="1"/>
</dbReference>
<dbReference type="PRINTS" id="PR00725">
    <property type="entry name" value="DADACBPTASE1"/>
</dbReference>
<comment type="caution">
    <text evidence="18">The sequence shown here is derived from an EMBL/GenBank/DDBJ whole genome shotgun (WGS) entry which is preliminary data.</text>
</comment>
<comment type="catalytic activity">
    <reaction evidence="12">
        <text>Preferential cleavage: (Ac)2-L-Lys-D-Ala-|-D-Ala. Also transpeptidation of peptidyl-alanyl moieties that are N-acyl substituents of D-alanine.</text>
        <dbReference type="EC" id="3.4.16.4"/>
    </reaction>
</comment>
<dbReference type="InterPro" id="IPR037167">
    <property type="entry name" value="Peptidase_S11_C_sf"/>
</dbReference>
<comment type="similarity">
    <text evidence="3 15">Belongs to the peptidase S11 family.</text>
</comment>
<evidence type="ECO:0000313" key="18">
    <source>
        <dbReference type="EMBL" id="OPX42841.1"/>
    </source>
</evidence>
<evidence type="ECO:0000256" key="12">
    <source>
        <dbReference type="ARBA" id="ARBA00034000"/>
    </source>
</evidence>
<dbReference type="InterPro" id="IPR015956">
    <property type="entry name" value="Peniciliin-bd_prot_C_sf"/>
</dbReference>
<keyword evidence="6" id="KW-0645">Protease</keyword>
<evidence type="ECO:0000256" key="10">
    <source>
        <dbReference type="ARBA" id="ARBA00022984"/>
    </source>
</evidence>
<keyword evidence="7" id="KW-0732">Signal</keyword>
<evidence type="ECO:0000256" key="11">
    <source>
        <dbReference type="ARBA" id="ARBA00023316"/>
    </source>
</evidence>
<dbReference type="GO" id="GO:0071555">
    <property type="term" value="P:cell wall organization"/>
    <property type="evidence" value="ECO:0007669"/>
    <property type="project" value="UniProtKB-KW"/>
</dbReference>
<protein>
    <recommendedName>
        <fullName evidence="4">serine-type D-Ala-D-Ala carboxypeptidase</fullName>
        <ecNumber evidence="4">3.4.16.4</ecNumber>
    </recommendedName>
</protein>
<dbReference type="OrthoDB" id="9791132at2"/>
<dbReference type="Pfam" id="PF07943">
    <property type="entry name" value="PBP5_C"/>
    <property type="match status" value="1"/>
</dbReference>
<proteinExistence type="inferred from homology"/>
<dbReference type="Pfam" id="PF00768">
    <property type="entry name" value="Peptidase_S11"/>
    <property type="match status" value="1"/>
</dbReference>
<dbReference type="InterPro" id="IPR012338">
    <property type="entry name" value="Beta-lactam/transpept-like"/>
</dbReference>
<dbReference type="UniPathway" id="UPA00219"/>
<comment type="pathway">
    <text evidence="2">Cell wall biogenesis; peptidoglycan biosynthesis.</text>
</comment>
<feature type="transmembrane region" description="Helical" evidence="16">
    <location>
        <begin position="404"/>
        <end position="421"/>
    </location>
</feature>
<evidence type="ECO:0000256" key="15">
    <source>
        <dbReference type="RuleBase" id="RU004016"/>
    </source>
</evidence>
<feature type="active site" description="Proton acceptor" evidence="13">
    <location>
        <position position="60"/>
    </location>
</feature>
<keyword evidence="8 18" id="KW-0378">Hydrolase</keyword>
<evidence type="ECO:0000256" key="9">
    <source>
        <dbReference type="ARBA" id="ARBA00022960"/>
    </source>
</evidence>
<gene>
    <name evidence="18" type="primary">dacF_2</name>
    <name evidence="18" type="ORF">CLHUN_33250</name>
</gene>
<reference evidence="18 19" key="1">
    <citation type="submission" date="2017-03" db="EMBL/GenBank/DDBJ databases">
        <title>Genome sequence of Clostridium hungatei DSM 14427.</title>
        <authorList>
            <person name="Poehlein A."/>
            <person name="Daniel R."/>
        </authorList>
    </citation>
    <scope>NUCLEOTIDE SEQUENCE [LARGE SCALE GENOMIC DNA]</scope>
    <source>
        <strain evidence="18 19">DSM 14427</strain>
    </source>
</reference>
<dbReference type="STRING" id="48256.CLHUN_33250"/>
<dbReference type="EC" id="3.4.16.4" evidence="4"/>
<dbReference type="GO" id="GO:0009252">
    <property type="term" value="P:peptidoglycan biosynthetic process"/>
    <property type="evidence" value="ECO:0007669"/>
    <property type="project" value="UniProtKB-UniPathway"/>
</dbReference>
<name>A0A1V4SHX4_RUMHU</name>
<evidence type="ECO:0000256" key="3">
    <source>
        <dbReference type="ARBA" id="ARBA00007164"/>
    </source>
</evidence>
<evidence type="ECO:0000256" key="7">
    <source>
        <dbReference type="ARBA" id="ARBA00022729"/>
    </source>
</evidence>
<keyword evidence="19" id="KW-1185">Reference proteome</keyword>
<keyword evidence="10" id="KW-0573">Peptidoglycan synthesis</keyword>
<dbReference type="PANTHER" id="PTHR21581">
    <property type="entry name" value="D-ALANYL-D-ALANINE CARBOXYPEPTIDASE"/>
    <property type="match status" value="1"/>
</dbReference>
<dbReference type="SUPFAM" id="SSF56601">
    <property type="entry name" value="beta-lactamase/transpeptidase-like"/>
    <property type="match status" value="1"/>
</dbReference>
<dbReference type="EMBL" id="MZGX01000024">
    <property type="protein sequence ID" value="OPX42841.1"/>
    <property type="molecule type" value="Genomic_DNA"/>
</dbReference>
<evidence type="ECO:0000256" key="8">
    <source>
        <dbReference type="ARBA" id="ARBA00022801"/>
    </source>
</evidence>
<evidence type="ECO:0000259" key="17">
    <source>
        <dbReference type="SMART" id="SM00936"/>
    </source>
</evidence>
<keyword evidence="5 18" id="KW-0121">Carboxypeptidase</keyword>
<keyword evidence="9" id="KW-0133">Cell shape</keyword>
<sequence length="444" mass="49072">MKKALVTLILVIILAFQISPAYCKDLDIDAAAYILMDAKTGSILYEYNPDVRLRPASTTKIATALVALKNGKFSQVMTASQEAVSDIGVGGMNIGIIPGEQMTLEDLLHALLIVSANETANIIAENLFSDRKEFIEIMNKTAAAAGAKNSTFTNPCGIDEYEKDADHYTTARDLALIAKECLTFPAFREIIGQKKLDMLSPTNKHDKWNVLNNTNKLLGQSFNYGPDTGDDRNQFTITGMKTGSTMRAGANFVASSVNKDGLELISVILGVNNKPGRTVFDFTETLLRAGYENYSSQLIIDRNEIIRQVVVEDASDDGKLDLVTNGKVQAILPNDKNLWKIDNKVTIKEGLKAPIAKGTVLGNIVYTLDGINIGKVDIVSSRTIDQSFKAKSKAYVNKITSSPVFKYTAIALSVILFFFILRKTLRKISRRRNYKIKQRHKWQL</sequence>
<evidence type="ECO:0000256" key="13">
    <source>
        <dbReference type="PIRSR" id="PIRSR618044-1"/>
    </source>
</evidence>
<dbReference type="InterPro" id="IPR001967">
    <property type="entry name" value="Peptidase_S11_N"/>
</dbReference>
<accession>A0A1V4SHX4</accession>
<evidence type="ECO:0000256" key="14">
    <source>
        <dbReference type="PIRSR" id="PIRSR618044-2"/>
    </source>
</evidence>
<feature type="active site" evidence="13">
    <location>
        <position position="115"/>
    </location>
</feature>
<dbReference type="InterPro" id="IPR018044">
    <property type="entry name" value="Peptidase_S11"/>
</dbReference>